<dbReference type="CDD" id="cd06661">
    <property type="entry name" value="GGCT_like"/>
    <property type="match status" value="1"/>
</dbReference>
<dbReference type="InterPro" id="IPR013024">
    <property type="entry name" value="GGCT-like"/>
</dbReference>
<dbReference type="AlphaFoldDB" id="A0AAE3JBC9"/>
<dbReference type="InterPro" id="IPR017939">
    <property type="entry name" value="G-Glutamylcylcotransferase"/>
</dbReference>
<feature type="domain" description="Gamma-glutamylcyclotransferase AIG2-like" evidence="4">
    <location>
        <begin position="26"/>
        <end position="128"/>
    </location>
</feature>
<comment type="caution">
    <text evidence="5">The sequence shown here is derived from an EMBL/GenBank/DDBJ whole genome shotgun (WGS) entry which is preliminary data.</text>
</comment>
<feature type="active site" description="Proton acceptor" evidence="2">
    <location>
        <position position="93"/>
    </location>
</feature>
<evidence type="ECO:0000313" key="6">
    <source>
        <dbReference type="Proteomes" id="UP001198242"/>
    </source>
</evidence>
<evidence type="ECO:0000313" key="5">
    <source>
        <dbReference type="EMBL" id="MCC2211615.1"/>
    </source>
</evidence>
<dbReference type="PANTHER" id="PTHR12935">
    <property type="entry name" value="GAMMA-GLUTAMYLCYCLOTRANSFERASE"/>
    <property type="match status" value="1"/>
</dbReference>
<protein>
    <submittedName>
        <fullName evidence="5">Gamma-glutamylcyclotransferase</fullName>
    </submittedName>
</protein>
<evidence type="ECO:0000256" key="2">
    <source>
        <dbReference type="PIRSR" id="PIRSR617939-1"/>
    </source>
</evidence>
<sequence>MAVEAVLQKSTAQKGRNIMKTKIYGAYGSNINLAQMAYRCPHAEVYKVGYINGYRLTFRSGGFANIEKSEGDRVPVLLWVITEQCEKTLDHYEGYPSFYIKKNISVEIDNGEDTIKAMFYVMGDKYCQKMQTPTEYYYGGIERGYKSNGMPVEELKTAFDRCMAEVN</sequence>
<keyword evidence="1" id="KW-0456">Lyase</keyword>
<evidence type="ECO:0000256" key="1">
    <source>
        <dbReference type="ARBA" id="ARBA00023239"/>
    </source>
</evidence>
<proteinExistence type="predicted"/>
<dbReference type="InterPro" id="IPR009288">
    <property type="entry name" value="AIG2-like_dom"/>
</dbReference>
<feature type="binding site" evidence="3">
    <location>
        <begin position="24"/>
        <end position="29"/>
    </location>
    <ligand>
        <name>substrate</name>
    </ligand>
</feature>
<name>A0AAE3JBC9_9FIRM</name>
<gene>
    <name evidence="5" type="ORF">LKE05_12575</name>
</gene>
<dbReference type="Gene3D" id="3.10.490.10">
    <property type="entry name" value="Gamma-glutamyl cyclotransferase-like"/>
    <property type="match status" value="1"/>
</dbReference>
<dbReference type="Pfam" id="PF06094">
    <property type="entry name" value="GGACT"/>
    <property type="match status" value="1"/>
</dbReference>
<dbReference type="GO" id="GO:0003839">
    <property type="term" value="F:gamma-glutamylcyclotransferase activity"/>
    <property type="evidence" value="ECO:0007669"/>
    <property type="project" value="InterPro"/>
</dbReference>
<evidence type="ECO:0000259" key="4">
    <source>
        <dbReference type="Pfam" id="PF06094"/>
    </source>
</evidence>
<keyword evidence="6" id="KW-1185">Reference proteome</keyword>
<evidence type="ECO:0000256" key="3">
    <source>
        <dbReference type="PIRSR" id="PIRSR617939-2"/>
    </source>
</evidence>
<accession>A0AAE3JBC9</accession>
<dbReference type="PANTHER" id="PTHR12935:SF0">
    <property type="entry name" value="GAMMA-GLUTAMYLCYCLOTRANSFERASE"/>
    <property type="match status" value="1"/>
</dbReference>
<dbReference type="Proteomes" id="UP001198242">
    <property type="component" value="Unassembled WGS sequence"/>
</dbReference>
<organism evidence="5 6">
    <name type="scientific">Hominilimicola fabiformis</name>
    <dbReference type="NCBI Taxonomy" id="2885356"/>
    <lineage>
        <taxon>Bacteria</taxon>
        <taxon>Bacillati</taxon>
        <taxon>Bacillota</taxon>
        <taxon>Clostridia</taxon>
        <taxon>Eubacteriales</taxon>
        <taxon>Oscillospiraceae</taxon>
        <taxon>Hominilimicola</taxon>
    </lineage>
</organism>
<dbReference type="InterPro" id="IPR036568">
    <property type="entry name" value="GGCT-like_sf"/>
</dbReference>
<reference evidence="5 6" key="1">
    <citation type="submission" date="2021-10" db="EMBL/GenBank/DDBJ databases">
        <title>Anaerobic single-cell dispensing facilitates the cultivation of human gut bacteria.</title>
        <authorList>
            <person name="Afrizal A."/>
        </authorList>
    </citation>
    <scope>NUCLEOTIDE SEQUENCE [LARGE SCALE GENOMIC DNA]</scope>
    <source>
        <strain evidence="5 6">CLA-AA-H232</strain>
    </source>
</reference>
<dbReference type="SUPFAM" id="SSF110857">
    <property type="entry name" value="Gamma-glutamyl cyclotransferase-like"/>
    <property type="match status" value="1"/>
</dbReference>
<dbReference type="EMBL" id="JAJEQM010000021">
    <property type="protein sequence ID" value="MCC2211615.1"/>
    <property type="molecule type" value="Genomic_DNA"/>
</dbReference>